<name>A0A017T015_9BACT</name>
<evidence type="ECO:0000256" key="1">
    <source>
        <dbReference type="ARBA" id="ARBA00000971"/>
    </source>
</evidence>
<dbReference type="SUPFAM" id="SSF54534">
    <property type="entry name" value="FKBP-like"/>
    <property type="match status" value="1"/>
</dbReference>
<keyword evidence="4 6" id="KW-0697">Rotamase</keyword>
<comment type="caution">
    <text evidence="9">The sequence shown here is derived from an EMBL/GenBank/DDBJ whole genome shotgun (WGS) entry which is preliminary data.</text>
</comment>
<dbReference type="InterPro" id="IPR027304">
    <property type="entry name" value="Trigger_fact/SurA_dom_sf"/>
</dbReference>
<feature type="region of interest" description="Disordered" evidence="7">
    <location>
        <begin position="301"/>
        <end position="327"/>
    </location>
</feature>
<comment type="catalytic activity">
    <reaction evidence="1">
        <text>[protein]-peptidylproline (omega=180) = [protein]-peptidylproline (omega=0)</text>
        <dbReference type="Rhea" id="RHEA:16237"/>
        <dbReference type="Rhea" id="RHEA-COMP:10747"/>
        <dbReference type="Rhea" id="RHEA-COMP:10748"/>
        <dbReference type="ChEBI" id="CHEBI:83833"/>
        <dbReference type="ChEBI" id="CHEBI:83834"/>
        <dbReference type="EC" id="5.2.1.8"/>
    </reaction>
</comment>
<reference evidence="9 10" key="1">
    <citation type="submission" date="2013-05" db="EMBL/GenBank/DDBJ databases">
        <title>Genome assembly of Chondromyces apiculatus DSM 436.</title>
        <authorList>
            <person name="Sharma G."/>
            <person name="Khatri I."/>
            <person name="Kaur C."/>
            <person name="Mayilraj S."/>
            <person name="Subramanian S."/>
        </authorList>
    </citation>
    <scope>NUCLEOTIDE SEQUENCE [LARGE SCALE GENOMIC DNA]</scope>
    <source>
        <strain evidence="9 10">DSM 436</strain>
    </source>
</reference>
<dbReference type="InterPro" id="IPR046357">
    <property type="entry name" value="PPIase_dom_sf"/>
</dbReference>
<evidence type="ECO:0000313" key="9">
    <source>
        <dbReference type="EMBL" id="EYF02362.1"/>
    </source>
</evidence>
<evidence type="ECO:0000256" key="3">
    <source>
        <dbReference type="ARBA" id="ARBA00022729"/>
    </source>
</evidence>
<evidence type="ECO:0000256" key="6">
    <source>
        <dbReference type="PROSITE-ProRule" id="PRU00278"/>
    </source>
</evidence>
<dbReference type="InterPro" id="IPR050245">
    <property type="entry name" value="PrsA_foldase"/>
</dbReference>
<proteinExistence type="predicted"/>
<dbReference type="PANTHER" id="PTHR47245">
    <property type="entry name" value="PEPTIDYLPROLYL ISOMERASE"/>
    <property type="match status" value="1"/>
</dbReference>
<gene>
    <name evidence="9" type="ORF">CAP_7133</name>
</gene>
<evidence type="ECO:0000256" key="2">
    <source>
        <dbReference type="ARBA" id="ARBA00013194"/>
    </source>
</evidence>
<dbReference type="SUPFAM" id="SSF109998">
    <property type="entry name" value="Triger factor/SurA peptide-binding domain-like"/>
    <property type="match status" value="1"/>
</dbReference>
<keyword evidence="3" id="KW-0732">Signal</keyword>
<keyword evidence="10" id="KW-1185">Reference proteome</keyword>
<sequence>MLAVLAAGATVAVSRSVQADTRGDAVVARVGAEAVTVGDVERRMGQLAPFQLRAYGQTPEEIRTRFVDEVVVRDLLFAQGAEASAMEKMPEVQERMRALLRGALLARLRAEVAKESPVTDDEVRVYYERNREKFNAPSRVALWRILVGTREEAEGILAELKKVPPTPQIWNDLAREKSLDKSTSLRGGNLGAVLPDGSTADPEIRVDPALLAAASQVKDGELVPEPVAEGGRWAVVWRRQGMKAVTRPLEQEATGIRQVLAHQKADARVKQLLEGLRKEHVKNFNPEAVALLEVSGAGELQPARRPGALPSSRKPLAPSPKDQQHQH</sequence>
<feature type="domain" description="PpiC" evidence="8">
    <location>
        <begin position="137"/>
        <end position="240"/>
    </location>
</feature>
<dbReference type="AlphaFoldDB" id="A0A017T015"/>
<dbReference type="GO" id="GO:0003755">
    <property type="term" value="F:peptidyl-prolyl cis-trans isomerase activity"/>
    <property type="evidence" value="ECO:0007669"/>
    <property type="project" value="UniProtKB-KW"/>
</dbReference>
<dbReference type="InterPro" id="IPR000297">
    <property type="entry name" value="PPIase_PpiC"/>
</dbReference>
<dbReference type="PROSITE" id="PS50198">
    <property type="entry name" value="PPIC_PPIASE_2"/>
    <property type="match status" value="1"/>
</dbReference>
<dbReference type="eggNOG" id="COG0760">
    <property type="taxonomic scope" value="Bacteria"/>
</dbReference>
<evidence type="ECO:0000256" key="7">
    <source>
        <dbReference type="SAM" id="MobiDB-lite"/>
    </source>
</evidence>
<organism evidence="9 10">
    <name type="scientific">Chondromyces apiculatus DSM 436</name>
    <dbReference type="NCBI Taxonomy" id="1192034"/>
    <lineage>
        <taxon>Bacteria</taxon>
        <taxon>Pseudomonadati</taxon>
        <taxon>Myxococcota</taxon>
        <taxon>Polyangia</taxon>
        <taxon>Polyangiales</taxon>
        <taxon>Polyangiaceae</taxon>
        <taxon>Chondromyces</taxon>
    </lineage>
</organism>
<dbReference type="PANTHER" id="PTHR47245:SF1">
    <property type="entry name" value="FOLDASE PROTEIN PRSA"/>
    <property type="match status" value="1"/>
</dbReference>
<keyword evidence="5 6" id="KW-0413">Isomerase</keyword>
<dbReference type="EC" id="5.2.1.8" evidence="2"/>
<dbReference type="EMBL" id="ASRX01000061">
    <property type="protein sequence ID" value="EYF02362.1"/>
    <property type="molecule type" value="Genomic_DNA"/>
</dbReference>
<evidence type="ECO:0000256" key="4">
    <source>
        <dbReference type="ARBA" id="ARBA00023110"/>
    </source>
</evidence>
<evidence type="ECO:0000256" key="5">
    <source>
        <dbReference type="ARBA" id="ARBA00023235"/>
    </source>
</evidence>
<accession>A0A017T015</accession>
<dbReference type="Pfam" id="PF13145">
    <property type="entry name" value="Rotamase_2"/>
    <property type="match status" value="1"/>
</dbReference>
<evidence type="ECO:0000313" key="10">
    <source>
        <dbReference type="Proteomes" id="UP000019678"/>
    </source>
</evidence>
<dbReference type="Gene3D" id="3.10.50.40">
    <property type="match status" value="1"/>
</dbReference>
<dbReference type="Proteomes" id="UP000019678">
    <property type="component" value="Unassembled WGS sequence"/>
</dbReference>
<evidence type="ECO:0000259" key="8">
    <source>
        <dbReference type="PROSITE" id="PS50198"/>
    </source>
</evidence>
<dbReference type="Gene3D" id="1.10.4030.10">
    <property type="entry name" value="Porin chaperone SurA, peptide-binding domain"/>
    <property type="match status" value="1"/>
</dbReference>
<dbReference type="STRING" id="1192034.CAP_7133"/>
<protein>
    <recommendedName>
        <fullName evidence="2">peptidylprolyl isomerase</fullName>
        <ecNumber evidence="2">5.2.1.8</ecNumber>
    </recommendedName>
</protein>